<feature type="transmembrane region" description="Helical" evidence="7">
    <location>
        <begin position="92"/>
        <end position="113"/>
    </location>
</feature>
<accession>A0A8H3FD08</accession>
<dbReference type="OrthoDB" id="5398233at2759"/>
<gene>
    <name evidence="9" type="ORF">GOMPHAMPRED_003436</name>
</gene>
<dbReference type="GO" id="GO:0016020">
    <property type="term" value="C:membrane"/>
    <property type="evidence" value="ECO:0007669"/>
    <property type="project" value="UniProtKB-SubCell"/>
</dbReference>
<keyword evidence="4 7" id="KW-0472">Membrane</keyword>
<dbReference type="PANTHER" id="PTHR33048:SF19">
    <property type="entry name" value="MEMBRANE PROTEIN PTH11-LIKE, PUTATIVE (AFU_ORTHOLOGUE AFUA_1G14080)-RELATED"/>
    <property type="match status" value="1"/>
</dbReference>
<evidence type="ECO:0000256" key="3">
    <source>
        <dbReference type="ARBA" id="ARBA00022989"/>
    </source>
</evidence>
<evidence type="ECO:0000259" key="8">
    <source>
        <dbReference type="Pfam" id="PF20684"/>
    </source>
</evidence>
<feature type="compositionally biased region" description="Basic and acidic residues" evidence="6">
    <location>
        <begin position="223"/>
        <end position="234"/>
    </location>
</feature>
<dbReference type="PANTHER" id="PTHR33048">
    <property type="entry name" value="PTH11-LIKE INTEGRAL MEMBRANE PROTEIN (AFU_ORTHOLOGUE AFUA_5G11245)"/>
    <property type="match status" value="1"/>
</dbReference>
<feature type="compositionally biased region" description="Basic and acidic residues" evidence="6">
    <location>
        <begin position="244"/>
        <end position="256"/>
    </location>
</feature>
<dbReference type="Proteomes" id="UP000664169">
    <property type="component" value="Unassembled WGS sequence"/>
</dbReference>
<organism evidence="9 10">
    <name type="scientific">Gomphillus americanus</name>
    <dbReference type="NCBI Taxonomy" id="1940652"/>
    <lineage>
        <taxon>Eukaryota</taxon>
        <taxon>Fungi</taxon>
        <taxon>Dikarya</taxon>
        <taxon>Ascomycota</taxon>
        <taxon>Pezizomycotina</taxon>
        <taxon>Lecanoromycetes</taxon>
        <taxon>OSLEUM clade</taxon>
        <taxon>Ostropomycetidae</taxon>
        <taxon>Ostropales</taxon>
        <taxon>Graphidaceae</taxon>
        <taxon>Gomphilloideae</taxon>
        <taxon>Gomphillus</taxon>
    </lineage>
</organism>
<feature type="region of interest" description="Disordered" evidence="6">
    <location>
        <begin position="214"/>
        <end position="268"/>
    </location>
</feature>
<evidence type="ECO:0000256" key="5">
    <source>
        <dbReference type="ARBA" id="ARBA00038359"/>
    </source>
</evidence>
<evidence type="ECO:0000313" key="10">
    <source>
        <dbReference type="Proteomes" id="UP000664169"/>
    </source>
</evidence>
<dbReference type="EMBL" id="CAJPDQ010000020">
    <property type="protein sequence ID" value="CAF9923741.1"/>
    <property type="molecule type" value="Genomic_DNA"/>
</dbReference>
<evidence type="ECO:0000256" key="1">
    <source>
        <dbReference type="ARBA" id="ARBA00004141"/>
    </source>
</evidence>
<name>A0A8H3FD08_9LECA</name>
<evidence type="ECO:0000313" key="9">
    <source>
        <dbReference type="EMBL" id="CAF9923741.1"/>
    </source>
</evidence>
<sequence length="362" mass="39670">MWNKSWTMALNGCRWFLAITYIGVFLATLLECQPFWNYWQVVPDPGPQCRQGLAQLITMGVTDSITDVVLVAFPVAVVSLSNLPLMRKIGSSLLFSLSVLLVAITIYRIYAVVESHANQQIRSLIASLEILAATGVSNALVLGSFVRDKGVKKAKFKFGSVSGDSNLDRPATARTRQHTRAALSWGSDVDLVSDLGLRLGPEFREDKARVARPAPAAFPNTELENRKLHVEPIHSEPTPGSSDLDLKSPEEPRDASFELNRPSPLTPQKMAFFDVGGLLGDALPPRRPSENSVQLPDDFALSPHIRSPGKSFKGRRGFFSDMGAILDSDQDRHTRPAHGSRTPSRNPSTSRIPFSPNGTSKD</sequence>
<dbReference type="InterPro" id="IPR049326">
    <property type="entry name" value="Rhodopsin_dom_fungi"/>
</dbReference>
<keyword evidence="2 7" id="KW-0812">Transmembrane</keyword>
<feature type="domain" description="Rhodopsin" evidence="8">
    <location>
        <begin position="4"/>
        <end position="119"/>
    </location>
</feature>
<evidence type="ECO:0000256" key="2">
    <source>
        <dbReference type="ARBA" id="ARBA00022692"/>
    </source>
</evidence>
<comment type="similarity">
    <text evidence="5">Belongs to the SAT4 family.</text>
</comment>
<dbReference type="Pfam" id="PF20684">
    <property type="entry name" value="Fung_rhodopsin"/>
    <property type="match status" value="1"/>
</dbReference>
<reference evidence="9" key="1">
    <citation type="submission" date="2021-03" db="EMBL/GenBank/DDBJ databases">
        <authorList>
            <person name="Tagirdzhanova G."/>
        </authorList>
    </citation>
    <scope>NUCLEOTIDE SEQUENCE</scope>
</reference>
<comment type="caution">
    <text evidence="9">The sequence shown here is derived from an EMBL/GenBank/DDBJ whole genome shotgun (WGS) entry which is preliminary data.</text>
</comment>
<comment type="subcellular location">
    <subcellularLocation>
        <location evidence="1">Membrane</location>
        <topology evidence="1">Multi-pass membrane protein</topology>
    </subcellularLocation>
</comment>
<feature type="compositionally biased region" description="Low complexity" evidence="6">
    <location>
        <begin position="340"/>
        <end position="351"/>
    </location>
</feature>
<feature type="region of interest" description="Disordered" evidence="6">
    <location>
        <begin position="282"/>
        <end position="362"/>
    </location>
</feature>
<dbReference type="InterPro" id="IPR052337">
    <property type="entry name" value="SAT4-like"/>
</dbReference>
<dbReference type="AlphaFoldDB" id="A0A8H3FD08"/>
<keyword evidence="3 7" id="KW-1133">Transmembrane helix</keyword>
<keyword evidence="10" id="KW-1185">Reference proteome</keyword>
<proteinExistence type="inferred from homology"/>
<evidence type="ECO:0000256" key="4">
    <source>
        <dbReference type="ARBA" id="ARBA00023136"/>
    </source>
</evidence>
<protein>
    <recommendedName>
        <fullName evidence="8">Rhodopsin domain-containing protein</fullName>
    </recommendedName>
</protein>
<evidence type="ECO:0000256" key="7">
    <source>
        <dbReference type="SAM" id="Phobius"/>
    </source>
</evidence>
<evidence type="ECO:0000256" key="6">
    <source>
        <dbReference type="SAM" id="MobiDB-lite"/>
    </source>
</evidence>
<feature type="transmembrane region" description="Helical" evidence="7">
    <location>
        <begin position="125"/>
        <end position="146"/>
    </location>
</feature>